<organism evidence="1 2">
    <name type="scientific">[Bacteroides] pectinophilus ATCC 43243</name>
    <dbReference type="NCBI Taxonomy" id="483218"/>
    <lineage>
        <taxon>Bacteria</taxon>
        <taxon>Bacillati</taxon>
        <taxon>Bacillota</taxon>
        <taxon>Clostridia</taxon>
        <taxon>Eubacteriales</taxon>
    </lineage>
</organism>
<dbReference type="InterPro" id="IPR046656">
    <property type="entry name" value="DUF6674"/>
</dbReference>
<evidence type="ECO:0000313" key="1">
    <source>
        <dbReference type="EMBL" id="EEC58694.1"/>
    </source>
</evidence>
<proteinExistence type="predicted"/>
<protein>
    <recommendedName>
        <fullName evidence="3">LXG domain-containing protein</fullName>
    </recommendedName>
</protein>
<reference evidence="1 2" key="2">
    <citation type="submission" date="2008-11" db="EMBL/GenBank/DDBJ databases">
        <authorList>
            <person name="Fulton L."/>
            <person name="Clifton S."/>
            <person name="Fulton B."/>
            <person name="Xu J."/>
            <person name="Minx P."/>
            <person name="Pepin K.H."/>
            <person name="Johnson M."/>
            <person name="Bhonagiri V."/>
            <person name="Nash W.E."/>
            <person name="Mardis E.R."/>
            <person name="Wilson R.K."/>
        </authorList>
    </citation>
    <scope>NUCLEOTIDE SEQUENCE [LARGE SCALE GENOMIC DNA]</scope>
    <source>
        <strain evidence="1 2">ATCC 43243</strain>
    </source>
</reference>
<gene>
    <name evidence="1" type="ORF">BACPEC_00213</name>
</gene>
<name>B7ANF9_9FIRM</name>
<dbReference type="Pfam" id="PF20379">
    <property type="entry name" value="DUF6674"/>
    <property type="match status" value="1"/>
</dbReference>
<dbReference type="Proteomes" id="UP000003136">
    <property type="component" value="Unassembled WGS sequence"/>
</dbReference>
<evidence type="ECO:0000313" key="2">
    <source>
        <dbReference type="Proteomes" id="UP000003136"/>
    </source>
</evidence>
<evidence type="ECO:0008006" key="3">
    <source>
        <dbReference type="Google" id="ProtNLM"/>
    </source>
</evidence>
<comment type="caution">
    <text evidence="1">The sequence shown here is derived from an EMBL/GenBank/DDBJ whole genome shotgun (WGS) entry which is preliminary data.</text>
</comment>
<reference evidence="1 2" key="1">
    <citation type="submission" date="2008-11" db="EMBL/GenBank/DDBJ databases">
        <title>Draft genome sequence of Bacteroides pectinophilus (ATCC 43243).</title>
        <authorList>
            <person name="Sudarsanam P."/>
            <person name="Ley R."/>
            <person name="Guruge J."/>
            <person name="Turnbaugh P.J."/>
            <person name="Mahowald M."/>
            <person name="Liep D."/>
            <person name="Gordon J."/>
        </authorList>
    </citation>
    <scope>NUCLEOTIDE SEQUENCE [LARGE SCALE GENOMIC DNA]</scope>
    <source>
        <strain evidence="1 2">ATCC 43243</strain>
    </source>
</reference>
<sequence length="86" mass="9672">MKAKASEIVQAEKWKGKEGLDKVSEFDGLKENLMFIRGKLRQDITDTNRTIAKIDAFGSGMREAGQMAANTFKTFVDKPVVDYAER</sequence>
<accession>B7ANF9</accession>
<dbReference type="AlphaFoldDB" id="B7ANF9"/>
<dbReference type="STRING" id="483218.BACPEC_00213"/>
<dbReference type="EMBL" id="ABVQ01000032">
    <property type="protein sequence ID" value="EEC58694.1"/>
    <property type="molecule type" value="Genomic_DNA"/>
</dbReference>
<dbReference type="HOGENOM" id="CLU_2491399_0_0_9"/>
<keyword evidence="2" id="KW-1185">Reference proteome</keyword>